<proteinExistence type="predicted"/>
<dbReference type="SUPFAM" id="SSF53448">
    <property type="entry name" value="Nucleotide-diphospho-sugar transferases"/>
    <property type="match status" value="1"/>
</dbReference>
<dbReference type="InterPro" id="IPR051706">
    <property type="entry name" value="Glycosyltransferase_domain"/>
</dbReference>
<gene>
    <name evidence="3" type="ORF">BOX15_Mlig000088g4</name>
</gene>
<dbReference type="PANTHER" id="PTHR32385:SF15">
    <property type="entry name" value="INOSITOL PHOSPHOCERAMIDE MANNOSYLTRANSFERASE 1"/>
    <property type="match status" value="1"/>
</dbReference>
<accession>A0A267FL82</accession>
<comment type="caution">
    <text evidence="3">The sequence shown here is derived from an EMBL/GenBank/DDBJ whole genome shotgun (WGS) entry which is preliminary data.</text>
</comment>
<keyword evidence="1" id="KW-0808">Transferase</keyword>
<dbReference type="Pfam" id="PF04488">
    <property type="entry name" value="Gly_transf_sug"/>
    <property type="match status" value="1"/>
</dbReference>
<evidence type="ECO:0000313" key="3">
    <source>
        <dbReference type="EMBL" id="PAA74560.1"/>
    </source>
</evidence>
<evidence type="ECO:0000256" key="1">
    <source>
        <dbReference type="ARBA" id="ARBA00022679"/>
    </source>
</evidence>
<dbReference type="GO" id="GO:0051999">
    <property type="term" value="P:mannosyl-inositol phosphorylceramide biosynthetic process"/>
    <property type="evidence" value="ECO:0007669"/>
    <property type="project" value="TreeGrafter"/>
</dbReference>
<sequence>MILSAESIKELLNGCACTKLRNFVTVAFLLLGYVILQTLFHHPTTNRVVSASRVNTKTKAAIGRQTRIKTLRVPTVCANESCRKKFDEQINIRENIFPIPKIRHILWRSELVPKYFSTHLKSWERVHPNWSYVLWRDRDLEPFVAANYPKLLGQFRSLKQQIMRVDMIRYMLLLKPGAKSPRVSSLLQCCHSRAGDALAGFFRTELADQAGCQSGLPHVGTRT</sequence>
<protein>
    <submittedName>
        <fullName evidence="3">Uncharacterized protein</fullName>
    </submittedName>
</protein>
<dbReference type="OrthoDB" id="409543at2759"/>
<organism evidence="3 4">
    <name type="scientific">Macrostomum lignano</name>
    <dbReference type="NCBI Taxonomy" id="282301"/>
    <lineage>
        <taxon>Eukaryota</taxon>
        <taxon>Metazoa</taxon>
        <taxon>Spiralia</taxon>
        <taxon>Lophotrochozoa</taxon>
        <taxon>Platyhelminthes</taxon>
        <taxon>Rhabditophora</taxon>
        <taxon>Macrostomorpha</taxon>
        <taxon>Macrostomida</taxon>
        <taxon>Macrostomidae</taxon>
        <taxon>Macrostomum</taxon>
    </lineage>
</organism>
<dbReference type="GO" id="GO:0000030">
    <property type="term" value="F:mannosyltransferase activity"/>
    <property type="evidence" value="ECO:0007669"/>
    <property type="project" value="TreeGrafter"/>
</dbReference>
<dbReference type="EMBL" id="NIVC01000939">
    <property type="protein sequence ID" value="PAA74560.1"/>
    <property type="molecule type" value="Genomic_DNA"/>
</dbReference>
<dbReference type="STRING" id="282301.A0A267FL82"/>
<name>A0A267FL82_9PLAT</name>
<keyword evidence="2" id="KW-1133">Transmembrane helix</keyword>
<keyword evidence="4" id="KW-1185">Reference proteome</keyword>
<dbReference type="PANTHER" id="PTHR32385">
    <property type="entry name" value="MANNOSYL PHOSPHORYLINOSITOL CERAMIDE SYNTHASE"/>
    <property type="match status" value="1"/>
</dbReference>
<evidence type="ECO:0000256" key="2">
    <source>
        <dbReference type="SAM" id="Phobius"/>
    </source>
</evidence>
<reference evidence="3 4" key="1">
    <citation type="submission" date="2017-06" db="EMBL/GenBank/DDBJ databases">
        <title>A platform for efficient transgenesis in Macrostomum lignano, a flatworm model organism for stem cell research.</title>
        <authorList>
            <person name="Berezikov E."/>
        </authorList>
    </citation>
    <scope>NUCLEOTIDE SEQUENCE [LARGE SCALE GENOMIC DNA]</scope>
    <source>
        <strain evidence="3">DV1</strain>
        <tissue evidence="3">Whole organism</tissue>
    </source>
</reference>
<keyword evidence="2" id="KW-0472">Membrane</keyword>
<evidence type="ECO:0000313" key="4">
    <source>
        <dbReference type="Proteomes" id="UP000215902"/>
    </source>
</evidence>
<dbReference type="InterPro" id="IPR007577">
    <property type="entry name" value="GlycoTrfase_DXD_sugar-bd_CS"/>
</dbReference>
<dbReference type="AlphaFoldDB" id="A0A267FL82"/>
<dbReference type="InterPro" id="IPR029044">
    <property type="entry name" value="Nucleotide-diphossugar_trans"/>
</dbReference>
<keyword evidence="2" id="KW-0812">Transmembrane</keyword>
<dbReference type="Proteomes" id="UP000215902">
    <property type="component" value="Unassembled WGS sequence"/>
</dbReference>
<dbReference type="Gene3D" id="3.90.550.20">
    <property type="match status" value="1"/>
</dbReference>
<feature type="transmembrane region" description="Helical" evidence="2">
    <location>
        <begin position="20"/>
        <end position="40"/>
    </location>
</feature>
<dbReference type="GO" id="GO:0016020">
    <property type="term" value="C:membrane"/>
    <property type="evidence" value="ECO:0007669"/>
    <property type="project" value="GOC"/>
</dbReference>